<dbReference type="CDD" id="cd21771">
    <property type="entry name" value="NES2-NLS_ChREBP"/>
    <property type="match status" value="1"/>
</dbReference>
<dbReference type="GO" id="GO:0000981">
    <property type="term" value="F:DNA-binding transcription factor activity, RNA polymerase II-specific"/>
    <property type="evidence" value="ECO:0007669"/>
    <property type="project" value="TreeGrafter"/>
</dbReference>
<keyword evidence="33" id="KW-1185">Reference proteome</keyword>
<feature type="domain" description="BHLH" evidence="30">
    <location>
        <begin position="1210"/>
        <end position="1264"/>
    </location>
</feature>
<evidence type="ECO:0000256" key="28">
    <source>
        <dbReference type="SAM" id="Coils"/>
    </source>
</evidence>
<dbReference type="GO" id="GO:0006915">
    <property type="term" value="P:apoptotic process"/>
    <property type="evidence" value="ECO:0007669"/>
    <property type="project" value="UniProtKB-KW"/>
</dbReference>
<dbReference type="Proteomes" id="UP000736164">
    <property type="component" value="Unassembled WGS sequence"/>
</dbReference>
<keyword evidence="8" id="KW-1003">Cell membrane</keyword>
<feature type="region of interest" description="Disordered" evidence="29">
    <location>
        <begin position="1174"/>
        <end position="1211"/>
    </location>
</feature>
<feature type="region of interest" description="Disordered" evidence="29">
    <location>
        <begin position="148"/>
        <end position="168"/>
    </location>
</feature>
<dbReference type="InterPro" id="IPR014716">
    <property type="entry name" value="Fibrinogen_a/b/g_C_1"/>
</dbReference>
<evidence type="ECO:0000256" key="10">
    <source>
        <dbReference type="ARBA" id="ARBA00022525"/>
    </source>
</evidence>
<evidence type="ECO:0000256" key="11">
    <source>
        <dbReference type="ARBA" id="ARBA00022553"/>
    </source>
</evidence>
<feature type="region of interest" description="Disordered" evidence="29">
    <location>
        <begin position="402"/>
        <end position="425"/>
    </location>
</feature>
<evidence type="ECO:0000256" key="6">
    <source>
        <dbReference type="ARBA" id="ARBA00005457"/>
    </source>
</evidence>
<dbReference type="PANTHER" id="PTHR15741:SF41">
    <property type="entry name" value="CARBOHYDRATE-RESPONSIVE ELEMENT-BINDING PROTEIN-LIKE"/>
    <property type="match status" value="1"/>
</dbReference>
<keyword evidence="28" id="KW-0175">Coiled coil</keyword>
<feature type="domain" description="Fibrinogen C-terminal" evidence="31">
    <location>
        <begin position="1395"/>
        <end position="1445"/>
    </location>
</feature>
<dbReference type="GO" id="GO:0005759">
    <property type="term" value="C:mitochondrial matrix"/>
    <property type="evidence" value="ECO:0007669"/>
    <property type="project" value="UniProtKB-SubCell"/>
</dbReference>
<feature type="region of interest" description="Disordered" evidence="29">
    <location>
        <begin position="848"/>
        <end position="868"/>
    </location>
</feature>
<evidence type="ECO:0000256" key="26">
    <source>
        <dbReference type="ARBA" id="ARBA00023187"/>
    </source>
</evidence>
<evidence type="ECO:0000256" key="12">
    <source>
        <dbReference type="ARBA" id="ARBA00022588"/>
    </source>
</evidence>
<comment type="caution">
    <text evidence="32">The sequence shown here is derived from an EMBL/GenBank/DDBJ whole genome shotgun (WGS) entry which is preliminary data.</text>
</comment>
<reference evidence="32" key="1">
    <citation type="journal article" date="2021" name="Cell">
        <title>Tracing the genetic footprints of vertebrate landing in non-teleost ray-finned fishes.</title>
        <authorList>
            <person name="Bi X."/>
            <person name="Wang K."/>
            <person name="Yang L."/>
            <person name="Pan H."/>
            <person name="Jiang H."/>
            <person name="Wei Q."/>
            <person name="Fang M."/>
            <person name="Yu H."/>
            <person name="Zhu C."/>
            <person name="Cai Y."/>
            <person name="He Y."/>
            <person name="Gan X."/>
            <person name="Zeng H."/>
            <person name="Yu D."/>
            <person name="Zhu Y."/>
            <person name="Jiang H."/>
            <person name="Qiu Q."/>
            <person name="Yang H."/>
            <person name="Zhang Y.E."/>
            <person name="Wang W."/>
            <person name="Zhu M."/>
            <person name="He S."/>
            <person name="Zhang G."/>
        </authorList>
    </citation>
    <scope>NUCLEOTIDE SEQUENCE</scope>
    <source>
        <strain evidence="32">Allg_001</strain>
    </source>
</reference>
<dbReference type="FunFam" id="3.10.280.10:FF:000001">
    <property type="entry name" value="Complement component 1 Q subcomponent-binding protein, mitochondrial"/>
    <property type="match status" value="1"/>
</dbReference>
<evidence type="ECO:0000256" key="8">
    <source>
        <dbReference type="ARBA" id="ARBA00022475"/>
    </source>
</evidence>
<evidence type="ECO:0000256" key="21">
    <source>
        <dbReference type="ARBA" id="ARBA00023125"/>
    </source>
</evidence>
<comment type="similarity">
    <text evidence="6">Belongs to the MAM33 family.</text>
</comment>
<keyword evidence="9" id="KW-0963">Cytoplasm</keyword>
<evidence type="ECO:0000256" key="17">
    <source>
        <dbReference type="ARBA" id="ARBA00022875"/>
    </source>
</evidence>
<dbReference type="GO" id="GO:0008380">
    <property type="term" value="P:RNA splicing"/>
    <property type="evidence" value="ECO:0007669"/>
    <property type="project" value="UniProtKB-KW"/>
</dbReference>
<evidence type="ECO:0000256" key="15">
    <source>
        <dbReference type="ARBA" id="ARBA00022763"/>
    </source>
</evidence>
<keyword evidence="21" id="KW-0238">DNA-binding</keyword>
<dbReference type="SUPFAM" id="SSF56496">
    <property type="entry name" value="Fibrinogen C-terminal domain-like"/>
    <property type="match status" value="1"/>
</dbReference>
<dbReference type="GO" id="GO:0005576">
    <property type="term" value="C:extracellular region"/>
    <property type="evidence" value="ECO:0007669"/>
    <property type="project" value="UniProtKB-SubCell"/>
</dbReference>
<dbReference type="FunFam" id="3.90.215.10:FF:000015">
    <property type="entry name" value="Intelectin 2"/>
    <property type="match status" value="1"/>
</dbReference>
<evidence type="ECO:0000256" key="3">
    <source>
        <dbReference type="ARBA" id="ARBA00004496"/>
    </source>
</evidence>
<accession>A0A8J7TBS8</accession>
<keyword evidence="23" id="KW-1064">Adaptive immunity</keyword>
<keyword evidence="19" id="KW-0007">Acetylation</keyword>
<dbReference type="SMART" id="SM00353">
    <property type="entry name" value="HLH"/>
    <property type="match status" value="1"/>
</dbReference>
<evidence type="ECO:0000256" key="25">
    <source>
        <dbReference type="ARBA" id="ARBA00023163"/>
    </source>
</evidence>
<dbReference type="GO" id="GO:0000978">
    <property type="term" value="F:RNA polymerase II cis-regulatory region sequence-specific DNA binding"/>
    <property type="evidence" value="ECO:0007669"/>
    <property type="project" value="TreeGrafter"/>
</dbReference>
<dbReference type="GO" id="GO:0006958">
    <property type="term" value="P:complement activation, classical pathway"/>
    <property type="evidence" value="ECO:0007669"/>
    <property type="project" value="UniProtKB-KW"/>
</dbReference>
<dbReference type="NCBIfam" id="NF040941">
    <property type="entry name" value="GGGWT_bact"/>
    <property type="match status" value="1"/>
</dbReference>
<dbReference type="EMBL" id="JAAWVO010033072">
    <property type="protein sequence ID" value="MBN3316991.1"/>
    <property type="molecule type" value="Genomic_DNA"/>
</dbReference>
<keyword evidence="16" id="KW-0391">Immunity</keyword>
<evidence type="ECO:0000256" key="14">
    <source>
        <dbReference type="ARBA" id="ARBA00022703"/>
    </source>
</evidence>
<dbReference type="SUPFAM" id="SSF47459">
    <property type="entry name" value="HLH, helix-loop-helix DNA-binding domain"/>
    <property type="match status" value="1"/>
</dbReference>
<feature type="region of interest" description="Disordered" evidence="29">
    <location>
        <begin position="441"/>
        <end position="460"/>
    </location>
</feature>
<dbReference type="PROSITE" id="PS50888">
    <property type="entry name" value="BHLH"/>
    <property type="match status" value="1"/>
</dbReference>
<evidence type="ECO:0000259" key="30">
    <source>
        <dbReference type="PROSITE" id="PS50888"/>
    </source>
</evidence>
<dbReference type="SUPFAM" id="SSF54529">
    <property type="entry name" value="Mitochondrial glycoprotein MAM33-like"/>
    <property type="match status" value="1"/>
</dbReference>
<feature type="compositionally biased region" description="Acidic residues" evidence="29">
    <location>
        <begin position="403"/>
        <end position="413"/>
    </location>
</feature>
<evidence type="ECO:0000256" key="1">
    <source>
        <dbReference type="ARBA" id="ARBA00004296"/>
    </source>
</evidence>
<keyword evidence="17" id="KW-0180">Complement pathway</keyword>
<keyword evidence="11" id="KW-0597">Phosphoprotein</keyword>
<dbReference type="Gene3D" id="3.10.280.10">
    <property type="entry name" value="Mitochondrial glycoprotein"/>
    <property type="match status" value="1"/>
</dbReference>
<evidence type="ECO:0000256" key="29">
    <source>
        <dbReference type="SAM" id="MobiDB-lite"/>
    </source>
</evidence>
<evidence type="ECO:0000256" key="24">
    <source>
        <dbReference type="ARBA" id="ARBA00023136"/>
    </source>
</evidence>
<evidence type="ECO:0000313" key="33">
    <source>
        <dbReference type="Proteomes" id="UP000736164"/>
    </source>
</evidence>
<dbReference type="CDD" id="cd19689">
    <property type="entry name" value="bHLHzip_MLXIPL"/>
    <property type="match status" value="1"/>
</dbReference>
<evidence type="ECO:0000256" key="2">
    <source>
        <dbReference type="ARBA" id="ARBA00004305"/>
    </source>
</evidence>
<keyword evidence="27" id="KW-0539">Nucleus</keyword>
<keyword evidence="13" id="KW-0507">mRNA processing</keyword>
<dbReference type="GO" id="GO:0006974">
    <property type="term" value="P:DNA damage response"/>
    <property type="evidence" value="ECO:0007669"/>
    <property type="project" value="UniProtKB-KW"/>
</dbReference>
<evidence type="ECO:0000256" key="7">
    <source>
        <dbReference type="ARBA" id="ARBA00021918"/>
    </source>
</evidence>
<dbReference type="GO" id="GO:0005886">
    <property type="term" value="C:plasma membrane"/>
    <property type="evidence" value="ECO:0007669"/>
    <property type="project" value="UniProtKB-SubCell"/>
</dbReference>
<name>A0A8J7TBS8_ATRSP</name>
<dbReference type="Gene3D" id="3.90.215.10">
    <property type="entry name" value="Gamma Fibrinogen, chain A, domain 1"/>
    <property type="match status" value="1"/>
</dbReference>
<evidence type="ECO:0000313" key="32">
    <source>
        <dbReference type="EMBL" id="MBN3316991.1"/>
    </source>
</evidence>
<keyword evidence="22" id="KW-0496">Mitochondrion</keyword>
<evidence type="ECO:0000256" key="13">
    <source>
        <dbReference type="ARBA" id="ARBA00022664"/>
    </source>
</evidence>
<feature type="region of interest" description="Disordered" evidence="29">
    <location>
        <begin position="347"/>
        <end position="381"/>
    </location>
</feature>
<evidence type="ECO:0000256" key="4">
    <source>
        <dbReference type="ARBA" id="ARBA00004604"/>
    </source>
</evidence>
<dbReference type="PROSITE" id="PS51406">
    <property type="entry name" value="FIBRINOGEN_C_2"/>
    <property type="match status" value="1"/>
</dbReference>
<dbReference type="InterPro" id="IPR052207">
    <property type="entry name" value="Max-like/E-box_TFs"/>
</dbReference>
<organism evidence="32 33">
    <name type="scientific">Atractosteus spatula</name>
    <name type="common">Alligator gar</name>
    <name type="synonym">Lepisosteus spatula</name>
    <dbReference type="NCBI Taxonomy" id="7917"/>
    <lineage>
        <taxon>Eukaryota</taxon>
        <taxon>Metazoa</taxon>
        <taxon>Chordata</taxon>
        <taxon>Craniata</taxon>
        <taxon>Vertebrata</taxon>
        <taxon>Euteleostomi</taxon>
        <taxon>Actinopterygii</taxon>
        <taxon>Neopterygii</taxon>
        <taxon>Holostei</taxon>
        <taxon>Semionotiformes</taxon>
        <taxon>Lepisosteidae</taxon>
        <taxon>Atractosteus</taxon>
    </lineage>
</organism>
<dbReference type="FunFam" id="4.10.280.10:FF:000028">
    <property type="entry name" value="MLX interacting protein like"/>
    <property type="match status" value="1"/>
</dbReference>
<evidence type="ECO:0000256" key="22">
    <source>
        <dbReference type="ARBA" id="ARBA00023128"/>
    </source>
</evidence>
<keyword evidence="20" id="KW-0805">Transcription regulation</keyword>
<dbReference type="GO" id="GO:0005730">
    <property type="term" value="C:nucleolus"/>
    <property type="evidence" value="ECO:0007669"/>
    <property type="project" value="UniProtKB-SubCell"/>
</dbReference>
<keyword evidence="24" id="KW-0472">Membrane</keyword>
<evidence type="ECO:0000256" key="23">
    <source>
        <dbReference type="ARBA" id="ARBA00023130"/>
    </source>
</evidence>
<dbReference type="GO" id="GO:0045087">
    <property type="term" value="P:innate immune response"/>
    <property type="evidence" value="ECO:0007669"/>
    <property type="project" value="UniProtKB-KW"/>
</dbReference>
<dbReference type="InterPro" id="IPR002181">
    <property type="entry name" value="Fibrinogen_a/b/g_C_dom"/>
</dbReference>
<dbReference type="Pfam" id="PF02330">
    <property type="entry name" value="MAM33"/>
    <property type="match status" value="1"/>
</dbReference>
<evidence type="ECO:0000256" key="9">
    <source>
        <dbReference type="ARBA" id="ARBA00022490"/>
    </source>
</evidence>
<dbReference type="InterPro" id="IPR003428">
    <property type="entry name" value="MAM33"/>
</dbReference>
<evidence type="ECO:0000256" key="20">
    <source>
        <dbReference type="ARBA" id="ARBA00023015"/>
    </source>
</evidence>
<feature type="compositionally biased region" description="Polar residues" evidence="29">
    <location>
        <begin position="371"/>
        <end position="381"/>
    </location>
</feature>
<dbReference type="InterPro" id="IPR036638">
    <property type="entry name" value="HLH_DNA-bd_sf"/>
</dbReference>
<feature type="compositionally biased region" description="Low complexity" evidence="29">
    <location>
        <begin position="1188"/>
        <end position="1200"/>
    </location>
</feature>
<feature type="non-terminal residue" evidence="32">
    <location>
        <position position="1"/>
    </location>
</feature>
<feature type="coiled-coil region" evidence="28">
    <location>
        <begin position="1261"/>
        <end position="1295"/>
    </location>
</feature>
<protein>
    <recommendedName>
        <fullName evidence="7">Complement component 1 Q subcomponent-binding protein, mitochondrial</fullName>
    </recommendedName>
</protein>
<keyword evidence="12" id="KW-0399">Innate immunity</keyword>
<keyword evidence="10" id="KW-0964">Secreted</keyword>
<evidence type="ECO:0000256" key="16">
    <source>
        <dbReference type="ARBA" id="ARBA00022859"/>
    </source>
</evidence>
<keyword evidence="15" id="KW-0227">DNA damage</keyword>
<evidence type="ECO:0000259" key="31">
    <source>
        <dbReference type="PROSITE" id="PS51406"/>
    </source>
</evidence>
<evidence type="ECO:0000256" key="18">
    <source>
        <dbReference type="ARBA" id="ARBA00022946"/>
    </source>
</evidence>
<feature type="non-terminal residue" evidence="32">
    <location>
        <position position="1642"/>
    </location>
</feature>
<dbReference type="InterPro" id="IPR011598">
    <property type="entry name" value="bHLH_dom"/>
</dbReference>
<comment type="subcellular location">
    <subcellularLocation>
        <location evidence="1">Cell membrane</location>
        <topology evidence="1">Peripheral membrane protein</topology>
        <orientation evidence="1">Extracellular side</orientation>
    </subcellularLocation>
    <subcellularLocation>
        <location evidence="3">Cytoplasm</location>
    </subcellularLocation>
    <subcellularLocation>
        <location evidence="2">Mitochondrion matrix</location>
    </subcellularLocation>
    <subcellularLocation>
        <location evidence="4">Nucleus</location>
        <location evidence="4">Nucleolus</location>
    </subcellularLocation>
    <subcellularLocation>
        <location evidence="5">Secreted</location>
    </subcellularLocation>
</comment>
<dbReference type="InterPro" id="IPR036561">
    <property type="entry name" value="MAM33_sf"/>
</dbReference>
<evidence type="ECO:0000256" key="5">
    <source>
        <dbReference type="ARBA" id="ARBA00004613"/>
    </source>
</evidence>
<keyword evidence="18" id="KW-0809">Transit peptide</keyword>
<gene>
    <name evidence="32" type="primary">C1qbp</name>
    <name evidence="32" type="ORF">GTO95_0012763</name>
</gene>
<feature type="compositionally biased region" description="Polar residues" evidence="29">
    <location>
        <begin position="854"/>
        <end position="868"/>
    </location>
</feature>
<keyword evidence="26" id="KW-0508">mRNA splicing</keyword>
<keyword evidence="25" id="KW-0804">Transcription</keyword>
<feature type="compositionally biased region" description="Polar residues" evidence="29">
    <location>
        <begin position="1174"/>
        <end position="1187"/>
    </location>
</feature>
<dbReference type="GO" id="GO:0006397">
    <property type="term" value="P:mRNA processing"/>
    <property type="evidence" value="ECO:0007669"/>
    <property type="project" value="UniProtKB-KW"/>
</dbReference>
<dbReference type="InterPro" id="IPR036056">
    <property type="entry name" value="Fibrinogen-like_C"/>
</dbReference>
<proteinExistence type="inferred from homology"/>
<dbReference type="GO" id="GO:0046983">
    <property type="term" value="F:protein dimerization activity"/>
    <property type="evidence" value="ECO:0007669"/>
    <property type="project" value="InterPro"/>
</dbReference>
<evidence type="ECO:0000256" key="19">
    <source>
        <dbReference type="ARBA" id="ARBA00022990"/>
    </source>
</evidence>
<dbReference type="Gene3D" id="4.10.280.10">
    <property type="entry name" value="Helix-loop-helix DNA-binding domain"/>
    <property type="match status" value="1"/>
</dbReference>
<evidence type="ECO:0000256" key="27">
    <source>
        <dbReference type="ARBA" id="ARBA00023242"/>
    </source>
</evidence>
<keyword evidence="14" id="KW-0053">Apoptosis</keyword>
<sequence>MLKSLTRALGAATRISTSAAASSTRVLEPLLRPAVGTPSSATARPFTRSIWMLCSSGSSSEHRPGLLSTSRGIPSVSCGCGGLHTEGDKAFAEFLSDEIKEEKKIQKHTALPKMSGGWELELTGTEAKLTRKIAGEVVSVTFNINNSIPPTFDEEPEQGQKPSENEPEIVSTPNFVVEVAKQASNHSLVFDCHYPEDEVGHGEGEEESDIFAVREVSFQPTGEKEWKDTSYTLNTDSLDWALYDHLMDFLADRGVDNTFADELMELSTALEHQEYIKFLEDLSGFVKCQEGSLPLVHCRAFHSSSITSWTTKEALALLRGLSPTCRYRSSSCDRLLFSLSMQRCRTKQNRPSGADSLTVPTPPGEHDETTHFQSPSTQSQRLALRRGQRSFLDFFWTKHDQIPDSESDSDPEEEHGVNAGAGQATGAVSRTQVIHSGHFMVSAPHSDSTPRRGKRGSPAGYDFDTVNRTWCHTYSFGPRSSGSLSIDPTLTRLFECMTLAYSGKIVSPKWKSFKGLRLLWRDKIRLNNGIWRAWYIQYVEKRRNPVCGFVTPLEGSEAEAHRKPEAIVLEGSYWKRRIEVVIKEYHKWRIYHKKRLQKNKNGKLSMLDKGGVYRKGVSKWPRQMFPEPVRMQEESHMFDLDRFLSDISDTLFTMTQKSCPWAGDRHDAYTSNADMIQPGLSPLQPNLDDFMDIPDKKGFSTEEKHEVLLQTHIDAMCQFFLCSPSCLCLDLILYGVFLYYIFMSYRSQPVEQTGFSESEYFGSVAGSMFSSGPALGTAEPLLPGNSQLVQANVVPEERLILPPSSNVLSDTGYHRQSLSPKVPYDHSGMTSDPKYKAEVDYNRQSEYHPPELSAATSPYGNKPYTSTTTAVPPSMGSFVQDTMPYASFSAPCQKYRYSSPITSSVITHTGSMSTVLPEDTPGHVYPAPEAFSQVPVSYPPLFGTQTTVPSLAMHHNFSVPQRMAVGSGGTYIQKTSAGKSKIPVPPASPLQSSCLAKLLSTGTQELPCSLFLGKPTVGFELPRGEVKCKMSTSPSSPVRFLFLMVTVFIMTFPQCSIDQLIIYRNLKHLLYFFLLQPSGGVYSSCGTNMKTPPSLMGAPAVMQQNLSQALEIPRLPPLHSHMPQFSPGIQNASSSQSSAVSALLMQNNMPTSTPLLVPKTEKLEAIVANSCSWRNSGQISPTNPSEKSPSPQSPHSNPSQTRPEQNKIETRRITHISAEQKRRFNIKMGFDTLHSLVTTLSSQPSIKISKATTLQKTAEYIGKMQQERAQLHEEAQRLREEVVALNCAINECQQQLPATGVPITRQRFDHMREMFRDYVRAQTLQNWKFWIFSIIIEPLFETYNGMVSTASVEDLCRTTLSWLDQYCSLPALRPSLEVAGVNLNNLNSDARQLLAKIKYAARSCKEIKDRYGVREDGLYYLISRHGELYQTFCDMTTEGGGWTLVASVHENNMYGKCTVGDRWSSQQGNNPNVPEGDGSWSNKVTFGSVEAATSDDYKNPGYYDITAQDVSVWHVSNNAQMEHWSIASILKYHTKTNFLKLYGGNLYFLFKRYPVKYRAGVCTTNHGPSIPIVYDLGDEQSTSNLYGPHTRGLFKPGFITFRAFNNEQAAMAICSGVRPTGCNTEHVSATSLCVFFLHKNEP</sequence>
<dbReference type="Pfam" id="PF00010">
    <property type="entry name" value="HLH"/>
    <property type="match status" value="1"/>
</dbReference>
<dbReference type="PANTHER" id="PTHR15741">
    <property type="entry name" value="BASIC HELIX-LOOP-HELIX ZIP TRANSCRIPTION FACTOR"/>
    <property type="match status" value="1"/>
</dbReference>